<feature type="transmembrane region" description="Helical" evidence="5">
    <location>
        <begin position="199"/>
        <end position="219"/>
    </location>
</feature>
<reference evidence="7 8" key="1">
    <citation type="journal article" date="2023" name="IMA Fungus">
        <title>Comparative genomic study of the Penicillium genus elucidates a diverse pangenome and 15 lateral gene transfer events.</title>
        <authorList>
            <person name="Petersen C."/>
            <person name="Sorensen T."/>
            <person name="Nielsen M.R."/>
            <person name="Sondergaard T.E."/>
            <person name="Sorensen J.L."/>
            <person name="Fitzpatrick D.A."/>
            <person name="Frisvad J.C."/>
            <person name="Nielsen K.L."/>
        </authorList>
    </citation>
    <scope>NUCLEOTIDE SEQUENCE [LARGE SCALE GENOMIC DNA]</scope>
    <source>
        <strain evidence="7 8">IBT 35679</strain>
    </source>
</reference>
<dbReference type="InterPro" id="IPR005829">
    <property type="entry name" value="Sugar_transporter_CS"/>
</dbReference>
<comment type="caution">
    <text evidence="7">The sequence shown here is derived from an EMBL/GenBank/DDBJ whole genome shotgun (WGS) entry which is preliminary data.</text>
</comment>
<dbReference type="EMBL" id="JAQIZZ010000004">
    <property type="protein sequence ID" value="KAJ5543986.1"/>
    <property type="molecule type" value="Genomic_DNA"/>
</dbReference>
<evidence type="ECO:0000259" key="6">
    <source>
        <dbReference type="PROSITE" id="PS50850"/>
    </source>
</evidence>
<dbReference type="InterPro" id="IPR011701">
    <property type="entry name" value="MFS"/>
</dbReference>
<dbReference type="PROSITE" id="PS50850">
    <property type="entry name" value="MFS"/>
    <property type="match status" value="1"/>
</dbReference>
<gene>
    <name evidence="7" type="ORF">N7494_005265</name>
</gene>
<dbReference type="GO" id="GO:0005886">
    <property type="term" value="C:plasma membrane"/>
    <property type="evidence" value="ECO:0007669"/>
    <property type="project" value="TreeGrafter"/>
</dbReference>
<keyword evidence="3 5" id="KW-1133">Transmembrane helix</keyword>
<feature type="transmembrane region" description="Helical" evidence="5">
    <location>
        <begin position="42"/>
        <end position="63"/>
    </location>
</feature>
<feature type="transmembrane region" description="Helical" evidence="5">
    <location>
        <begin position="75"/>
        <end position="99"/>
    </location>
</feature>
<keyword evidence="2 5" id="KW-0812">Transmembrane</keyword>
<accession>A0AAD6D093</accession>
<dbReference type="InterPro" id="IPR020846">
    <property type="entry name" value="MFS_dom"/>
</dbReference>
<evidence type="ECO:0000256" key="3">
    <source>
        <dbReference type="ARBA" id="ARBA00022989"/>
    </source>
</evidence>
<comment type="subcellular location">
    <subcellularLocation>
        <location evidence="1">Membrane</location>
        <topology evidence="1">Multi-pass membrane protein</topology>
    </subcellularLocation>
</comment>
<evidence type="ECO:0000256" key="5">
    <source>
        <dbReference type="SAM" id="Phobius"/>
    </source>
</evidence>
<dbReference type="AlphaFoldDB" id="A0AAD6D093"/>
<dbReference type="GO" id="GO:0022857">
    <property type="term" value="F:transmembrane transporter activity"/>
    <property type="evidence" value="ECO:0007669"/>
    <property type="project" value="InterPro"/>
</dbReference>
<dbReference type="GO" id="GO:0042908">
    <property type="term" value="P:xenobiotic transport"/>
    <property type="evidence" value="ECO:0007669"/>
    <property type="project" value="UniProtKB-ARBA"/>
</dbReference>
<proteinExistence type="predicted"/>
<dbReference type="PANTHER" id="PTHR23502">
    <property type="entry name" value="MAJOR FACILITATOR SUPERFAMILY"/>
    <property type="match status" value="1"/>
</dbReference>
<feature type="transmembrane region" description="Helical" evidence="5">
    <location>
        <begin position="135"/>
        <end position="155"/>
    </location>
</feature>
<dbReference type="Proteomes" id="UP001220324">
    <property type="component" value="Unassembled WGS sequence"/>
</dbReference>
<dbReference type="GO" id="GO:0140115">
    <property type="term" value="P:export across plasma membrane"/>
    <property type="evidence" value="ECO:0007669"/>
    <property type="project" value="UniProtKB-ARBA"/>
</dbReference>
<protein>
    <recommendedName>
        <fullName evidence="6">Major facilitator superfamily (MFS) profile domain-containing protein</fullName>
    </recommendedName>
</protein>
<dbReference type="Pfam" id="PF07690">
    <property type="entry name" value="MFS_1"/>
    <property type="match status" value="1"/>
</dbReference>
<name>A0AAD6D093_9EURO</name>
<dbReference type="InterPro" id="IPR036259">
    <property type="entry name" value="MFS_trans_sf"/>
</dbReference>
<feature type="transmembrane region" description="Helical" evidence="5">
    <location>
        <begin position="111"/>
        <end position="128"/>
    </location>
</feature>
<sequence>MAVELEKGFITNDSGTAIPRVLKPLTPDDPEHPQNWSTVRRIWITLMLSYFNLIGTIMSSVFGSGQKTVAEEMGISVEVSILSTTLFLVGYVFGFLSIAPLSERFGRKYPMLIGLALASMFSLMPALANNTATIFLGRFFSGLFGVSPVAILGGVIVDCWSPQYRGVAMACTISLTFSGPTFGAIIGGFIVNSHLGWRWTAWVMIIAGLGSAALGLVLFPETYPPVLLRRKAKRLSNQLKTKIITSADLKQLAPRDIVFLYLARPLCKLGVDWAMTVLGFVSLALVPVPVAFFIHGARIRARGSTEMPSK</sequence>
<feature type="transmembrane region" description="Helical" evidence="5">
    <location>
        <begin position="167"/>
        <end position="192"/>
    </location>
</feature>
<dbReference type="Gene3D" id="1.20.1250.20">
    <property type="entry name" value="MFS general substrate transporter like domains"/>
    <property type="match status" value="1"/>
</dbReference>
<evidence type="ECO:0000313" key="8">
    <source>
        <dbReference type="Proteomes" id="UP001220324"/>
    </source>
</evidence>
<organism evidence="7 8">
    <name type="scientific">Penicillium frequentans</name>
    <dbReference type="NCBI Taxonomy" id="3151616"/>
    <lineage>
        <taxon>Eukaryota</taxon>
        <taxon>Fungi</taxon>
        <taxon>Dikarya</taxon>
        <taxon>Ascomycota</taxon>
        <taxon>Pezizomycotina</taxon>
        <taxon>Eurotiomycetes</taxon>
        <taxon>Eurotiomycetidae</taxon>
        <taxon>Eurotiales</taxon>
        <taxon>Aspergillaceae</taxon>
        <taxon>Penicillium</taxon>
    </lineage>
</organism>
<dbReference type="PROSITE" id="PS00216">
    <property type="entry name" value="SUGAR_TRANSPORT_1"/>
    <property type="match status" value="1"/>
</dbReference>
<keyword evidence="8" id="KW-1185">Reference proteome</keyword>
<feature type="domain" description="Major facilitator superfamily (MFS) profile" evidence="6">
    <location>
        <begin position="44"/>
        <end position="310"/>
    </location>
</feature>
<feature type="transmembrane region" description="Helical" evidence="5">
    <location>
        <begin position="273"/>
        <end position="294"/>
    </location>
</feature>
<evidence type="ECO:0000256" key="4">
    <source>
        <dbReference type="ARBA" id="ARBA00023136"/>
    </source>
</evidence>
<evidence type="ECO:0000256" key="1">
    <source>
        <dbReference type="ARBA" id="ARBA00004141"/>
    </source>
</evidence>
<dbReference type="PANTHER" id="PTHR23502:SF156">
    <property type="entry name" value="TRANSPORTER, PUTATIVE (AFU_ORTHOLOGUE AFUA_5G00420)-RELATED"/>
    <property type="match status" value="1"/>
</dbReference>
<evidence type="ECO:0000313" key="7">
    <source>
        <dbReference type="EMBL" id="KAJ5543986.1"/>
    </source>
</evidence>
<dbReference type="SUPFAM" id="SSF103473">
    <property type="entry name" value="MFS general substrate transporter"/>
    <property type="match status" value="1"/>
</dbReference>
<evidence type="ECO:0000256" key="2">
    <source>
        <dbReference type="ARBA" id="ARBA00022692"/>
    </source>
</evidence>
<keyword evidence="4 5" id="KW-0472">Membrane</keyword>